<proteinExistence type="predicted"/>
<evidence type="ECO:0000256" key="1">
    <source>
        <dbReference type="SAM" id="MobiDB-lite"/>
    </source>
</evidence>
<sequence>MATKSTAALSRSPTPTPPSNDTFDVNSDNEATTNTDISSNSDDDDDADDDGEDYYYNNGDEVIYRRYYFNRDFWAEMVTSLKAITNSSIDDSVGTSTTSLRKYYLKKFIELSNRPEYDIPLTTPPCPHITIVAVDHEGGDDGARLECPCCLRDDLPKLKVVAEDVIGGVITYQVLIKKVATWLYGPDQEEPLGLGQEMALGKTVEGIPAGEAGVVNWNFMTDSKDPETGGDSIMGLQLFLYFVKPLVGGGRFKNVKEDVGDDSASI</sequence>
<evidence type="ECO:0000313" key="3">
    <source>
        <dbReference type="Proteomes" id="UP001313282"/>
    </source>
</evidence>
<dbReference type="Proteomes" id="UP001313282">
    <property type="component" value="Unassembled WGS sequence"/>
</dbReference>
<organism evidence="2 3">
    <name type="scientific">Orbilia javanica</name>
    <dbReference type="NCBI Taxonomy" id="47235"/>
    <lineage>
        <taxon>Eukaryota</taxon>
        <taxon>Fungi</taxon>
        <taxon>Dikarya</taxon>
        <taxon>Ascomycota</taxon>
        <taxon>Pezizomycotina</taxon>
        <taxon>Orbiliomycetes</taxon>
        <taxon>Orbiliales</taxon>
        <taxon>Orbiliaceae</taxon>
        <taxon>Orbilia</taxon>
    </lineage>
</organism>
<feature type="compositionally biased region" description="Acidic residues" evidence="1">
    <location>
        <begin position="41"/>
        <end position="53"/>
    </location>
</feature>
<dbReference type="AlphaFoldDB" id="A0AAN8RJA6"/>
<gene>
    <name evidence="2" type="ORF">TWF718_003028</name>
</gene>
<name>A0AAN8RJA6_9PEZI</name>
<accession>A0AAN8RJA6</accession>
<feature type="compositionally biased region" description="Polar residues" evidence="1">
    <location>
        <begin position="1"/>
        <end position="35"/>
    </location>
</feature>
<evidence type="ECO:0000313" key="2">
    <source>
        <dbReference type="EMBL" id="KAK6330830.1"/>
    </source>
</evidence>
<comment type="caution">
    <text evidence="2">The sequence shown here is derived from an EMBL/GenBank/DDBJ whole genome shotgun (WGS) entry which is preliminary data.</text>
</comment>
<feature type="region of interest" description="Disordered" evidence="1">
    <location>
        <begin position="1"/>
        <end position="55"/>
    </location>
</feature>
<dbReference type="EMBL" id="JAVHNR010000011">
    <property type="protein sequence ID" value="KAK6330830.1"/>
    <property type="molecule type" value="Genomic_DNA"/>
</dbReference>
<reference evidence="2 3" key="1">
    <citation type="submission" date="2019-10" db="EMBL/GenBank/DDBJ databases">
        <authorList>
            <person name="Palmer J.M."/>
        </authorList>
    </citation>
    <scope>NUCLEOTIDE SEQUENCE [LARGE SCALE GENOMIC DNA]</scope>
    <source>
        <strain evidence="2 3">TWF718</strain>
    </source>
</reference>
<keyword evidence="3" id="KW-1185">Reference proteome</keyword>
<protein>
    <submittedName>
        <fullName evidence="2">Uncharacterized protein</fullName>
    </submittedName>
</protein>